<keyword evidence="3" id="KW-1185">Reference proteome</keyword>
<proteinExistence type="predicted"/>
<keyword evidence="1" id="KW-0812">Transmembrane</keyword>
<comment type="caution">
    <text evidence="2">The sequence shown here is derived from an EMBL/GenBank/DDBJ whole genome shotgun (WGS) entry which is preliminary data.</text>
</comment>
<organism evidence="2 3">
    <name type="scientific">Pyrus ussuriensis x Pyrus communis</name>
    <dbReference type="NCBI Taxonomy" id="2448454"/>
    <lineage>
        <taxon>Eukaryota</taxon>
        <taxon>Viridiplantae</taxon>
        <taxon>Streptophyta</taxon>
        <taxon>Embryophyta</taxon>
        <taxon>Tracheophyta</taxon>
        <taxon>Spermatophyta</taxon>
        <taxon>Magnoliopsida</taxon>
        <taxon>eudicotyledons</taxon>
        <taxon>Gunneridae</taxon>
        <taxon>Pentapetalae</taxon>
        <taxon>rosids</taxon>
        <taxon>fabids</taxon>
        <taxon>Rosales</taxon>
        <taxon>Rosaceae</taxon>
        <taxon>Amygdaloideae</taxon>
        <taxon>Maleae</taxon>
        <taxon>Pyrus</taxon>
    </lineage>
</organism>
<evidence type="ECO:0000256" key="1">
    <source>
        <dbReference type="SAM" id="Phobius"/>
    </source>
</evidence>
<dbReference type="OrthoDB" id="1662722at2759"/>
<gene>
    <name evidence="2" type="ORF">D8674_026577</name>
</gene>
<evidence type="ECO:0000313" key="2">
    <source>
        <dbReference type="EMBL" id="KAB2636043.1"/>
    </source>
</evidence>
<accession>A0A5N5IAA2</accession>
<keyword evidence="1" id="KW-0472">Membrane</keyword>
<dbReference type="Proteomes" id="UP000327157">
    <property type="component" value="Chromosome 5"/>
</dbReference>
<sequence length="72" mass="8077">MAILVMICEGLSHCASTIWELQEMRFAAIFDDVSLVAITIIMAATMTVVLEFYFTFFLCIHLGFGLIVIVEL</sequence>
<reference evidence="2 3" key="3">
    <citation type="submission" date="2019-11" db="EMBL/GenBank/DDBJ databases">
        <title>A de novo genome assembly of a pear dwarfing rootstock.</title>
        <authorList>
            <person name="Wang F."/>
            <person name="Wang J."/>
            <person name="Li S."/>
            <person name="Zhang Y."/>
            <person name="Fang M."/>
            <person name="Ma L."/>
            <person name="Zhao Y."/>
            <person name="Jiang S."/>
        </authorList>
    </citation>
    <scope>NUCLEOTIDE SEQUENCE [LARGE SCALE GENOMIC DNA]</scope>
    <source>
        <strain evidence="2">S2</strain>
        <tissue evidence="2">Leaf</tissue>
    </source>
</reference>
<protein>
    <submittedName>
        <fullName evidence="2">Uncharacterized protein</fullName>
    </submittedName>
</protein>
<reference evidence="3" key="2">
    <citation type="submission" date="2019-10" db="EMBL/GenBank/DDBJ databases">
        <title>A de novo genome assembly of a pear dwarfing rootstock.</title>
        <authorList>
            <person name="Wang F."/>
            <person name="Wang J."/>
            <person name="Li S."/>
            <person name="Zhang Y."/>
            <person name="Fang M."/>
            <person name="Ma L."/>
            <person name="Zhao Y."/>
            <person name="Jiang S."/>
        </authorList>
    </citation>
    <scope>NUCLEOTIDE SEQUENCE [LARGE SCALE GENOMIC DNA]</scope>
</reference>
<keyword evidence="1" id="KW-1133">Transmembrane helix</keyword>
<dbReference type="EMBL" id="SMOL01000004">
    <property type="protein sequence ID" value="KAB2636043.1"/>
    <property type="molecule type" value="Genomic_DNA"/>
</dbReference>
<dbReference type="AlphaFoldDB" id="A0A5N5IAA2"/>
<feature type="transmembrane region" description="Helical" evidence="1">
    <location>
        <begin position="52"/>
        <end position="70"/>
    </location>
</feature>
<evidence type="ECO:0000313" key="3">
    <source>
        <dbReference type="Proteomes" id="UP000327157"/>
    </source>
</evidence>
<name>A0A5N5IAA2_9ROSA</name>
<reference evidence="2 3" key="1">
    <citation type="submission" date="2019-09" db="EMBL/GenBank/DDBJ databases">
        <authorList>
            <person name="Ou C."/>
        </authorList>
    </citation>
    <scope>NUCLEOTIDE SEQUENCE [LARGE SCALE GENOMIC DNA]</scope>
    <source>
        <strain evidence="2">S2</strain>
        <tissue evidence="2">Leaf</tissue>
    </source>
</reference>